<dbReference type="InterPro" id="IPR036188">
    <property type="entry name" value="FAD/NAD-bd_sf"/>
</dbReference>
<dbReference type="Gene3D" id="3.90.660.10">
    <property type="match status" value="1"/>
</dbReference>
<reference evidence="3" key="1">
    <citation type="submission" date="2023-07" db="EMBL/GenBank/DDBJ databases">
        <title>Conexibacter stalactiti sp. nov., isolated from stalactites in a lava cave and emended description of the genus Conexibacter.</title>
        <authorList>
            <person name="Lee S.D."/>
        </authorList>
    </citation>
    <scope>NUCLEOTIDE SEQUENCE [LARGE SCALE GENOMIC DNA]</scope>
    <source>
        <strain evidence="3">KCTC 39840</strain>
    </source>
</reference>
<accession>A0ABU4HUK1</accession>
<dbReference type="RefSeq" id="WP_318598902.1">
    <property type="nucleotide sequence ID" value="NZ_JAWSTH010000057.1"/>
</dbReference>
<name>A0ABU4HUK1_9ACTN</name>
<sequence length="416" mass="46997">MKIAIIGAGVSGLVAAHLLHARHDVTLFEANDYPGGHTHTVRVETEHGAYDVDTGFIVHNDRNYPRFLRLLGQLGVATQPAQMSFGVSDAVGDFEYNGASPNGLYAKRSHLLTPWFQRMVADLVRFNREARELLDASSSAWDPSLRDYLAARGYSDAFVERLIVPQAAAVWSADPAQLWSFPARFLVEFFDNHGMLGLRDRPRWRTVSGGSHRYVEAILDRLGRERLRLSAPVERIERRADAVLVTPRGGGAELFDHVVIAVHSDQALRMLADPSEREQELLGAFPYQRNDVVLHTDRGMLPRRRRAWASWNYHLGEREIGRPTVTYHMNRLQKLDADREFCVTLNRSGEIRREHVIAQFAYDHPVYTAAGRAAQLRWEELDAGRTSYCGAYWGWGFHEDGVVSAERACARLGGRL</sequence>
<feature type="domain" description="Amine oxidase" evidence="1">
    <location>
        <begin position="10"/>
        <end position="289"/>
    </location>
</feature>
<dbReference type="Gene3D" id="3.50.50.60">
    <property type="entry name" value="FAD/NAD(P)-binding domain"/>
    <property type="match status" value="1"/>
</dbReference>
<dbReference type="InterPro" id="IPR002937">
    <property type="entry name" value="Amino_oxidase"/>
</dbReference>
<dbReference type="InterPro" id="IPR050464">
    <property type="entry name" value="Zeta_carotene_desat/Oxidored"/>
</dbReference>
<proteinExistence type="predicted"/>
<protein>
    <submittedName>
        <fullName evidence="2">FAD-dependent oxidoreductase</fullName>
    </submittedName>
</protein>
<gene>
    <name evidence="2" type="ORF">R7226_19310</name>
</gene>
<dbReference type="SUPFAM" id="SSF51905">
    <property type="entry name" value="FAD/NAD(P)-binding domain"/>
    <property type="match status" value="1"/>
</dbReference>
<dbReference type="PANTHER" id="PTHR42923:SF17">
    <property type="entry name" value="AMINE OXIDASE DOMAIN-CONTAINING PROTEIN"/>
    <property type="match status" value="1"/>
</dbReference>
<evidence type="ECO:0000313" key="2">
    <source>
        <dbReference type="EMBL" id="MDW5596504.1"/>
    </source>
</evidence>
<reference evidence="2 3" key="2">
    <citation type="submission" date="2023-10" db="EMBL/GenBank/DDBJ databases">
        <authorList>
            <person name="Han X.F."/>
        </authorList>
    </citation>
    <scope>NUCLEOTIDE SEQUENCE [LARGE SCALE GENOMIC DNA]</scope>
    <source>
        <strain evidence="2 3">KCTC 39840</strain>
    </source>
</reference>
<keyword evidence="3" id="KW-1185">Reference proteome</keyword>
<dbReference type="Gene3D" id="1.10.405.10">
    <property type="entry name" value="Guanine Nucleotide Dissociation Inhibitor, domain 1"/>
    <property type="match status" value="1"/>
</dbReference>
<comment type="caution">
    <text evidence="2">The sequence shown here is derived from an EMBL/GenBank/DDBJ whole genome shotgun (WGS) entry which is preliminary data.</text>
</comment>
<dbReference type="PANTHER" id="PTHR42923">
    <property type="entry name" value="PROTOPORPHYRINOGEN OXIDASE"/>
    <property type="match status" value="1"/>
</dbReference>
<organism evidence="2 3">
    <name type="scientific">Conexibacter stalactiti</name>
    <dbReference type="NCBI Taxonomy" id="1940611"/>
    <lineage>
        <taxon>Bacteria</taxon>
        <taxon>Bacillati</taxon>
        <taxon>Actinomycetota</taxon>
        <taxon>Thermoleophilia</taxon>
        <taxon>Solirubrobacterales</taxon>
        <taxon>Conexibacteraceae</taxon>
        <taxon>Conexibacter</taxon>
    </lineage>
</organism>
<dbReference type="Pfam" id="PF01593">
    <property type="entry name" value="Amino_oxidase"/>
    <property type="match status" value="1"/>
</dbReference>
<dbReference type="Proteomes" id="UP001284601">
    <property type="component" value="Unassembled WGS sequence"/>
</dbReference>
<evidence type="ECO:0000313" key="3">
    <source>
        <dbReference type="Proteomes" id="UP001284601"/>
    </source>
</evidence>
<evidence type="ECO:0000259" key="1">
    <source>
        <dbReference type="Pfam" id="PF01593"/>
    </source>
</evidence>
<dbReference type="EMBL" id="JAWSTH010000057">
    <property type="protein sequence ID" value="MDW5596504.1"/>
    <property type="molecule type" value="Genomic_DNA"/>
</dbReference>